<keyword evidence="3" id="KW-1185">Reference proteome</keyword>
<organism evidence="2 3">
    <name type="scientific">Sanghuangporus baumii</name>
    <name type="common">Phellinus baumii</name>
    <dbReference type="NCBI Taxonomy" id="108892"/>
    <lineage>
        <taxon>Eukaryota</taxon>
        <taxon>Fungi</taxon>
        <taxon>Dikarya</taxon>
        <taxon>Basidiomycota</taxon>
        <taxon>Agaricomycotina</taxon>
        <taxon>Agaricomycetes</taxon>
        <taxon>Hymenochaetales</taxon>
        <taxon>Hymenochaetaceae</taxon>
        <taxon>Sanghuangporus</taxon>
    </lineage>
</organism>
<accession>A0A9Q5HR90</accession>
<name>A0A9Q5HR90_SANBA</name>
<evidence type="ECO:0000256" key="1">
    <source>
        <dbReference type="SAM" id="MobiDB-lite"/>
    </source>
</evidence>
<reference evidence="2" key="1">
    <citation type="submission" date="2016-06" db="EMBL/GenBank/DDBJ databases">
        <title>Draft Genome sequence of the fungus Inonotus baumii.</title>
        <authorList>
            <person name="Zhu H."/>
            <person name="Lin W."/>
        </authorList>
    </citation>
    <scope>NUCLEOTIDE SEQUENCE</scope>
    <source>
        <strain evidence="2">821</strain>
    </source>
</reference>
<protein>
    <submittedName>
        <fullName evidence="2">Uncharacterized protein</fullName>
    </submittedName>
</protein>
<feature type="region of interest" description="Disordered" evidence="1">
    <location>
        <begin position="222"/>
        <end position="255"/>
    </location>
</feature>
<proteinExistence type="predicted"/>
<dbReference type="Proteomes" id="UP000757232">
    <property type="component" value="Unassembled WGS sequence"/>
</dbReference>
<evidence type="ECO:0000313" key="2">
    <source>
        <dbReference type="EMBL" id="OCB84522.1"/>
    </source>
</evidence>
<comment type="caution">
    <text evidence="2">The sequence shown here is derived from an EMBL/GenBank/DDBJ whole genome shotgun (WGS) entry which is preliminary data.</text>
</comment>
<evidence type="ECO:0000313" key="3">
    <source>
        <dbReference type="Proteomes" id="UP000757232"/>
    </source>
</evidence>
<gene>
    <name evidence="2" type="ORF">A7U60_g8508</name>
</gene>
<dbReference type="AlphaFoldDB" id="A0A9Q5HR90"/>
<dbReference type="OrthoDB" id="3262664at2759"/>
<sequence>MTFTVDDLVASFNAGGHIGQEAIDIANLQAQLAQTLAYAQQQQQQQQQQFASSSHRLCNTPTTARTPTTSLGNWSAFEQQHHRARSRSASVVAEGGGMDTVTEDSEMEVEMDADEELAVEQLLVPPHSQAQTSVRRRTRGDSIFAQQQNYVPHTQSHSSQIPVRYSQTGADPASVSDSVSPVSSSYAASDPFFSAAAAESARQNQQSQSSFFAQIGRPSQHSPFFAAAQANSGSATPQNQFNASPWCVPAGTVDS</sequence>
<dbReference type="EMBL" id="LNZH02000215">
    <property type="protein sequence ID" value="OCB84522.1"/>
    <property type="molecule type" value="Genomic_DNA"/>
</dbReference>
<feature type="compositionally biased region" description="Polar residues" evidence="1">
    <location>
        <begin position="229"/>
        <end position="243"/>
    </location>
</feature>